<dbReference type="Proteomes" id="UP001430848">
    <property type="component" value="Unassembled WGS sequence"/>
</dbReference>
<keyword evidence="2" id="KW-1185">Reference proteome</keyword>
<sequence>MRPLVQALEAPVSVYRHPHRNGQLSIDFNKAHDIYSLGVVLLEIGTWGDAVSMYRNVLRSLEKKSNGRQPTSESVKRAIRTYANLYLPHKMGDAYSQVVDVCLSDDFHKRLGQDDFALTFEKRVVDMLDVKQLDD</sequence>
<gene>
    <name evidence="1" type="ORF">SLS63_005905</name>
</gene>
<dbReference type="PANTHER" id="PTHR37542">
    <property type="entry name" value="HELO DOMAIN-CONTAINING PROTEIN-RELATED"/>
    <property type="match status" value="1"/>
</dbReference>
<dbReference type="EMBL" id="JAKNSF020000026">
    <property type="protein sequence ID" value="KAK7730335.1"/>
    <property type="molecule type" value="Genomic_DNA"/>
</dbReference>
<dbReference type="Gene3D" id="1.10.510.10">
    <property type="entry name" value="Transferase(Phosphotransferase) domain 1"/>
    <property type="match status" value="1"/>
</dbReference>
<reference evidence="1 2" key="1">
    <citation type="submission" date="2024-02" db="EMBL/GenBank/DDBJ databases">
        <title>De novo assembly and annotation of 12 fungi associated with fruit tree decline syndrome in Ontario, Canada.</title>
        <authorList>
            <person name="Sulman M."/>
            <person name="Ellouze W."/>
            <person name="Ilyukhin E."/>
        </authorList>
    </citation>
    <scope>NUCLEOTIDE SEQUENCE [LARGE SCALE GENOMIC DNA]</scope>
    <source>
        <strain evidence="1 2">M169</strain>
    </source>
</reference>
<evidence type="ECO:0008006" key="3">
    <source>
        <dbReference type="Google" id="ProtNLM"/>
    </source>
</evidence>
<dbReference type="SUPFAM" id="SSF56112">
    <property type="entry name" value="Protein kinase-like (PK-like)"/>
    <property type="match status" value="1"/>
</dbReference>
<name>A0ABR1PAJ7_DIAER</name>
<proteinExistence type="predicted"/>
<comment type="caution">
    <text evidence="1">The sequence shown here is derived from an EMBL/GenBank/DDBJ whole genome shotgun (WGS) entry which is preliminary data.</text>
</comment>
<dbReference type="PANTHER" id="PTHR37542:SF3">
    <property type="entry name" value="PRION-INHIBITION AND PROPAGATION HELO DOMAIN-CONTAINING PROTEIN"/>
    <property type="match status" value="1"/>
</dbReference>
<protein>
    <recommendedName>
        <fullName evidence="3">Protein kinase domain-containing protein</fullName>
    </recommendedName>
</protein>
<evidence type="ECO:0000313" key="2">
    <source>
        <dbReference type="Proteomes" id="UP001430848"/>
    </source>
</evidence>
<organism evidence="1 2">
    <name type="scientific">Diaporthe eres</name>
    <name type="common">Phomopsis oblonga</name>
    <dbReference type="NCBI Taxonomy" id="83184"/>
    <lineage>
        <taxon>Eukaryota</taxon>
        <taxon>Fungi</taxon>
        <taxon>Dikarya</taxon>
        <taxon>Ascomycota</taxon>
        <taxon>Pezizomycotina</taxon>
        <taxon>Sordariomycetes</taxon>
        <taxon>Sordariomycetidae</taxon>
        <taxon>Diaporthales</taxon>
        <taxon>Diaporthaceae</taxon>
        <taxon>Diaporthe</taxon>
        <taxon>Diaporthe eres species complex</taxon>
    </lineage>
</organism>
<dbReference type="InterPro" id="IPR011009">
    <property type="entry name" value="Kinase-like_dom_sf"/>
</dbReference>
<evidence type="ECO:0000313" key="1">
    <source>
        <dbReference type="EMBL" id="KAK7730335.1"/>
    </source>
</evidence>
<accession>A0ABR1PAJ7</accession>